<feature type="region of interest" description="Disordered" evidence="2">
    <location>
        <begin position="18"/>
        <end position="51"/>
    </location>
</feature>
<dbReference type="OrthoDB" id="200229at2759"/>
<dbReference type="InterPro" id="IPR011990">
    <property type="entry name" value="TPR-like_helical_dom_sf"/>
</dbReference>
<reference evidence="4" key="1">
    <citation type="journal article" date="2023" name="Commun. Biol.">
        <title>Genome analysis of Parmales, the sister group of diatoms, reveals the evolutionary specialization of diatoms from phago-mixotrophs to photoautotrophs.</title>
        <authorList>
            <person name="Ban H."/>
            <person name="Sato S."/>
            <person name="Yoshikawa S."/>
            <person name="Yamada K."/>
            <person name="Nakamura Y."/>
            <person name="Ichinomiya M."/>
            <person name="Sato N."/>
            <person name="Blanc-Mathieu R."/>
            <person name="Endo H."/>
            <person name="Kuwata A."/>
            <person name="Ogata H."/>
        </authorList>
    </citation>
    <scope>NUCLEOTIDE SEQUENCE [LARGE SCALE GENOMIC DNA]</scope>
    <source>
        <strain evidence="4">NIES 3700</strain>
    </source>
</reference>
<dbReference type="SMART" id="SM00671">
    <property type="entry name" value="SEL1"/>
    <property type="match status" value="3"/>
</dbReference>
<organism evidence="3 4">
    <name type="scientific">Triparma laevis f. longispina</name>
    <dbReference type="NCBI Taxonomy" id="1714387"/>
    <lineage>
        <taxon>Eukaryota</taxon>
        <taxon>Sar</taxon>
        <taxon>Stramenopiles</taxon>
        <taxon>Ochrophyta</taxon>
        <taxon>Bolidophyceae</taxon>
        <taxon>Parmales</taxon>
        <taxon>Triparmaceae</taxon>
        <taxon>Triparma</taxon>
    </lineage>
</organism>
<evidence type="ECO:0000313" key="3">
    <source>
        <dbReference type="EMBL" id="GMI07300.1"/>
    </source>
</evidence>
<dbReference type="PANTHER" id="PTHR11102">
    <property type="entry name" value="SEL-1-LIKE PROTEIN"/>
    <property type="match status" value="1"/>
</dbReference>
<dbReference type="EMBL" id="BRXW01000110">
    <property type="protein sequence ID" value="GMI07300.1"/>
    <property type="molecule type" value="Genomic_DNA"/>
</dbReference>
<name>A0A9W7F8G7_9STRA</name>
<keyword evidence="4" id="KW-1185">Reference proteome</keyword>
<dbReference type="InterPro" id="IPR050767">
    <property type="entry name" value="Sel1_AlgK"/>
</dbReference>
<sequence>MFSPSSAISPLIALPEFKNPTKRVPTSPQRPRSTSFSNLSGQTPAGAPPLKKTSSITFLPAELRILALTSYSSFGTILKISATCKALKPLARVVVEENEDPETKYLLALAMLGQCSNSASLALELRFHQNRAISLLLSLTKPHTNTSPLVQSKALNTLAEVHLTSISCSPSYTLESRLHGLSLLSTAYNCGAHSSNDTDLHTLSITSARKISEVYESGTYNIPQNFVLAAEWMLKSALLKDLESMCEYAVCAEMGYGAVEPNEAEAFRWYIKAGSETLRRVELGLDQEYHEETCAGLGEYYEKGKAGVQANLVKAVEWYRRGAEGGDEECERGLRRLRDIDVILGSTE</sequence>
<dbReference type="PANTHER" id="PTHR11102:SF160">
    <property type="entry name" value="ERAD-ASSOCIATED E3 UBIQUITIN-PROTEIN LIGASE COMPONENT HRD3"/>
    <property type="match status" value="1"/>
</dbReference>
<proteinExistence type="inferred from homology"/>
<dbReference type="Proteomes" id="UP001165122">
    <property type="component" value="Unassembled WGS sequence"/>
</dbReference>
<gene>
    <name evidence="3" type="ORF">TrLO_g6108</name>
</gene>
<dbReference type="Pfam" id="PF08238">
    <property type="entry name" value="Sel1"/>
    <property type="match status" value="3"/>
</dbReference>
<feature type="compositionally biased region" description="Polar residues" evidence="2">
    <location>
        <begin position="24"/>
        <end position="43"/>
    </location>
</feature>
<dbReference type="AlphaFoldDB" id="A0A9W7F8G7"/>
<comment type="similarity">
    <text evidence="1">Belongs to the sel-1 family.</text>
</comment>
<comment type="caution">
    <text evidence="3">The sequence shown here is derived from an EMBL/GenBank/DDBJ whole genome shotgun (WGS) entry which is preliminary data.</text>
</comment>
<evidence type="ECO:0000256" key="1">
    <source>
        <dbReference type="ARBA" id="ARBA00038101"/>
    </source>
</evidence>
<accession>A0A9W7F8G7</accession>
<evidence type="ECO:0000313" key="4">
    <source>
        <dbReference type="Proteomes" id="UP001165122"/>
    </source>
</evidence>
<evidence type="ECO:0000256" key="2">
    <source>
        <dbReference type="SAM" id="MobiDB-lite"/>
    </source>
</evidence>
<dbReference type="InterPro" id="IPR006597">
    <property type="entry name" value="Sel1-like"/>
</dbReference>
<dbReference type="SUPFAM" id="SSF81901">
    <property type="entry name" value="HCP-like"/>
    <property type="match status" value="1"/>
</dbReference>
<dbReference type="Gene3D" id="1.25.40.10">
    <property type="entry name" value="Tetratricopeptide repeat domain"/>
    <property type="match status" value="1"/>
</dbReference>
<protein>
    <submittedName>
        <fullName evidence="3">Uncharacterized protein</fullName>
    </submittedName>
</protein>